<reference evidence="3 4" key="1">
    <citation type="submission" date="2013-08" db="EMBL/GenBank/DDBJ databases">
        <authorList>
            <person name="Durkin A.S."/>
            <person name="Haft D.R."/>
            <person name="McCorrison J."/>
            <person name="Torralba M."/>
            <person name="Gillis M."/>
            <person name="Haft D.H."/>
            <person name="Methe B."/>
            <person name="Sutton G."/>
            <person name="Nelson K.E."/>
        </authorList>
    </citation>
    <scope>NUCLEOTIDE SEQUENCE [LARGE SCALE GENOMIC DNA]</scope>
    <source>
        <strain evidence="3 4">F0068</strain>
    </source>
</reference>
<feature type="domain" description="PKD" evidence="2">
    <location>
        <begin position="71"/>
        <end position="101"/>
    </location>
</feature>
<dbReference type="PROSITE" id="PS50093">
    <property type="entry name" value="PKD"/>
    <property type="match status" value="2"/>
</dbReference>
<dbReference type="SUPFAM" id="SSF49299">
    <property type="entry name" value="PKD domain"/>
    <property type="match status" value="2"/>
</dbReference>
<keyword evidence="1" id="KW-0812">Transmembrane</keyword>
<name>U2L0Q1_9BACT</name>
<evidence type="ECO:0000259" key="2">
    <source>
        <dbReference type="PROSITE" id="PS50093"/>
    </source>
</evidence>
<protein>
    <recommendedName>
        <fullName evidence="2">PKD domain-containing protein</fullName>
    </recommendedName>
</protein>
<organism evidence="3 4">
    <name type="scientific">Hoylesella pleuritidis F0068</name>
    <dbReference type="NCBI Taxonomy" id="1081904"/>
    <lineage>
        <taxon>Bacteria</taxon>
        <taxon>Pseudomonadati</taxon>
        <taxon>Bacteroidota</taxon>
        <taxon>Bacteroidia</taxon>
        <taxon>Bacteroidales</taxon>
        <taxon>Prevotellaceae</taxon>
        <taxon>Hoylesella</taxon>
    </lineage>
</organism>
<dbReference type="AlphaFoldDB" id="U2L0Q1"/>
<dbReference type="Proteomes" id="UP000016600">
    <property type="component" value="Unassembled WGS sequence"/>
</dbReference>
<dbReference type="PATRIC" id="fig|1081904.3.peg.19"/>
<dbReference type="InterPro" id="IPR000601">
    <property type="entry name" value="PKD_dom"/>
</dbReference>
<feature type="domain" description="PKD" evidence="2">
    <location>
        <begin position="151"/>
        <end position="183"/>
    </location>
</feature>
<keyword evidence="4" id="KW-1185">Reference proteome</keyword>
<accession>U2L0Q1</accession>
<keyword evidence="1" id="KW-1133">Transmembrane helix</keyword>
<evidence type="ECO:0000313" key="4">
    <source>
        <dbReference type="Proteomes" id="UP000016600"/>
    </source>
</evidence>
<dbReference type="Gene3D" id="2.60.40.10">
    <property type="entry name" value="Immunoglobulins"/>
    <property type="match status" value="1"/>
</dbReference>
<dbReference type="EMBL" id="AWET01000003">
    <property type="protein sequence ID" value="ERK04312.1"/>
    <property type="molecule type" value="Genomic_DNA"/>
</dbReference>
<proteinExistence type="predicted"/>
<dbReference type="InterPro" id="IPR013783">
    <property type="entry name" value="Ig-like_fold"/>
</dbReference>
<dbReference type="CDD" id="cd00146">
    <property type="entry name" value="PKD"/>
    <property type="match status" value="1"/>
</dbReference>
<evidence type="ECO:0000256" key="1">
    <source>
        <dbReference type="SAM" id="Phobius"/>
    </source>
</evidence>
<gene>
    <name evidence="3" type="ORF">HMPREF1218_2021</name>
</gene>
<keyword evidence="1" id="KW-0472">Membrane</keyword>
<dbReference type="RefSeq" id="WP_021582773.1">
    <property type="nucleotide sequence ID" value="NZ_AWET01000003.1"/>
</dbReference>
<feature type="transmembrane region" description="Helical" evidence="1">
    <location>
        <begin position="7"/>
        <end position="26"/>
    </location>
</feature>
<dbReference type="InterPro" id="IPR035986">
    <property type="entry name" value="PKD_dom_sf"/>
</dbReference>
<dbReference type="Pfam" id="PF00801">
    <property type="entry name" value="PKD"/>
    <property type="match status" value="1"/>
</dbReference>
<comment type="caution">
    <text evidence="3">The sequence shown here is derived from an EMBL/GenBank/DDBJ whole genome shotgun (WGS) entry which is preliminary data.</text>
</comment>
<evidence type="ECO:0000313" key="3">
    <source>
        <dbReference type="EMBL" id="ERK04312.1"/>
    </source>
</evidence>
<sequence>MNERRKILLAIVSFLAIVGLVLILFLPSRTSPRNLDFYIQDANGNSQLEVNEMIRFIVNDSVELAGRTVMWKMGNGDSLVGHPNLQYRYREAGKYLVTLHVDGKYIAGKSIVVIAIKEKIAVDSIPKINGVSRGYEGEELVFSAEGHGMDTWYWEFGESGTVDAFERQVVHKYDKPGKYIIKLKTNTTQYPVEHEITILPKVEDIMEKPQAIDTVAIVQNDIKRHLQAIANAKASDKASYYANMNYIKKTYFCYDAAQVVVEVNGERYNVFPDYCQGLHFLESNRNKRILIEDVKIDDINRITKIQVTQRYIGK</sequence>